<name>A0ABT7T0Q9_9ALTE</name>
<keyword evidence="4" id="KW-1185">Reference proteome</keyword>
<reference evidence="3 4" key="1">
    <citation type="submission" date="2023-06" db="EMBL/GenBank/DDBJ databases">
        <title>Alteromonas sp. ASW11-36 isolated from intertidal sand.</title>
        <authorList>
            <person name="Li Y."/>
        </authorList>
    </citation>
    <scope>NUCLEOTIDE SEQUENCE [LARGE SCALE GENOMIC DNA]</scope>
    <source>
        <strain evidence="3 4">ASW11-36</strain>
    </source>
</reference>
<feature type="coiled-coil region" evidence="1">
    <location>
        <begin position="467"/>
        <end position="520"/>
    </location>
</feature>
<feature type="chain" id="PRO_5045801705" description="Tetratricopeptide repeat protein" evidence="2">
    <location>
        <begin position="30"/>
        <end position="670"/>
    </location>
</feature>
<comment type="caution">
    <text evidence="3">The sequence shown here is derived from an EMBL/GenBank/DDBJ whole genome shotgun (WGS) entry which is preliminary data.</text>
</comment>
<proteinExistence type="predicted"/>
<evidence type="ECO:0000313" key="3">
    <source>
        <dbReference type="EMBL" id="MDM7862026.1"/>
    </source>
</evidence>
<organism evidence="3 4">
    <name type="scientific">Alteromonas arenosi</name>
    <dbReference type="NCBI Taxonomy" id="3055817"/>
    <lineage>
        <taxon>Bacteria</taxon>
        <taxon>Pseudomonadati</taxon>
        <taxon>Pseudomonadota</taxon>
        <taxon>Gammaproteobacteria</taxon>
        <taxon>Alteromonadales</taxon>
        <taxon>Alteromonadaceae</taxon>
        <taxon>Alteromonas/Salinimonas group</taxon>
        <taxon>Alteromonas</taxon>
    </lineage>
</organism>
<dbReference type="SUPFAM" id="SSF56954">
    <property type="entry name" value="Outer membrane efflux proteins (OEP)"/>
    <property type="match status" value="1"/>
</dbReference>
<evidence type="ECO:0000313" key="4">
    <source>
        <dbReference type="Proteomes" id="UP001234343"/>
    </source>
</evidence>
<keyword evidence="2" id="KW-0732">Signal</keyword>
<dbReference type="RefSeq" id="WP_289366771.1">
    <property type="nucleotide sequence ID" value="NZ_JAUCBP010000013.1"/>
</dbReference>
<evidence type="ECO:0000256" key="2">
    <source>
        <dbReference type="SAM" id="SignalP"/>
    </source>
</evidence>
<dbReference type="SUPFAM" id="SSF48452">
    <property type="entry name" value="TPR-like"/>
    <property type="match status" value="1"/>
</dbReference>
<dbReference type="Proteomes" id="UP001234343">
    <property type="component" value="Unassembled WGS sequence"/>
</dbReference>
<dbReference type="EMBL" id="JAUCBP010000013">
    <property type="protein sequence ID" value="MDM7862026.1"/>
    <property type="molecule type" value="Genomic_DNA"/>
</dbReference>
<evidence type="ECO:0000256" key="1">
    <source>
        <dbReference type="SAM" id="Coils"/>
    </source>
</evidence>
<feature type="signal peptide" evidence="2">
    <location>
        <begin position="1"/>
        <end position="29"/>
    </location>
</feature>
<accession>A0ABT7T0Q9</accession>
<protein>
    <recommendedName>
        <fullName evidence="5">Tetratricopeptide repeat protein</fullName>
    </recommendedName>
</protein>
<dbReference type="InterPro" id="IPR011990">
    <property type="entry name" value="TPR-like_helical_dom_sf"/>
</dbReference>
<gene>
    <name evidence="3" type="ORF">QTP81_15590</name>
</gene>
<dbReference type="Gene3D" id="1.25.40.10">
    <property type="entry name" value="Tetratricopeptide repeat domain"/>
    <property type="match status" value="1"/>
</dbReference>
<sequence>MKLKYFPLKLGLVLVLIALVLAVTTPLQAQDEQDVPSRLEQLRFGQVLYEYFQQQPLATLHAIELAKHNGYPADEQARLQLIEGGANLQLGMTRAATQHLEALLAETQPPEIQAQAWYWLAKTAFQQGAYQVSEQAHTLLQDETLEDYIELSQRNELEYQSAYYQLQTNPQAWQQTLGVIDTNSIWFPYLVANAGIQAFNSGDYELATELFVDAIKSASTPRQNAWDWSFDWFKVPTVSWWPWSEPEAQTPQIDTETYERNVLLDRLYLLLGQAFVQQNNFPAAFNAFKQIQADSLYAEQGLLAYGWALANDSRWSEAMAIWQYLQQSGKGLPALQATHALAYGYEQQTDYQQAFAMLGTSLEQLESARISLNAIVENSAYTEFFYRLATEEQIESSKQWPRIHQDLLVDLLSGDNQTNTAKQLNGVLQLLDVNRLIAQQQQTLNYLEQLLDERTEALTGRAAQLQLAATELTISESEQQLQQYSERVADAAVNPQNLANAEQREQLERVEAALKRLSSIRSNPDLPARRAARIDQRLQRLRGILMWDLQEQQTTSQFAHEAKIAQTRAILDETLARFNALQGLTGDRQALTATVGEQYKRLFALRERFSTKLEETMALQQQLIASLRNHLMVAVAQRDAVLLEQITATRLAMLRMQDISYSRQQQRGGD</sequence>
<keyword evidence="1" id="KW-0175">Coiled coil</keyword>
<evidence type="ECO:0008006" key="5">
    <source>
        <dbReference type="Google" id="ProtNLM"/>
    </source>
</evidence>